<dbReference type="KEGG" id="asn:102374484"/>
<gene>
    <name evidence="3" type="primary">TMEM171</name>
</gene>
<dbReference type="PANTHER" id="PTHR31617">
    <property type="entry name" value="TRANSMEMBRANE PROTEIN 171"/>
    <property type="match status" value="1"/>
</dbReference>
<organism evidence="2 3">
    <name type="scientific">Alligator sinensis</name>
    <name type="common">Chinese alligator</name>
    <dbReference type="NCBI Taxonomy" id="38654"/>
    <lineage>
        <taxon>Eukaryota</taxon>
        <taxon>Metazoa</taxon>
        <taxon>Chordata</taxon>
        <taxon>Craniata</taxon>
        <taxon>Vertebrata</taxon>
        <taxon>Euteleostomi</taxon>
        <taxon>Archelosauria</taxon>
        <taxon>Archosauria</taxon>
        <taxon>Crocodylia</taxon>
        <taxon>Alligatoridae</taxon>
        <taxon>Alligatorinae</taxon>
        <taxon>Alligator</taxon>
    </lineage>
</organism>
<proteinExistence type="predicted"/>
<sequence>MYPVAVPVPCGEENKGHCRKFIFFIFVFGVVLLCAGFLLLVFIFQSCPSGTFSDSNAGLKAVGLVLAVAGLACALLARSREKFHLRRRQLQNAQVLSLTSSQRSCQSAHLLIFGFLVLTSGILIGILGMWVPGCSPEWQHLQLNQTIASEVGHQGYGFLSLQIMGPFLVLAGLCLLVIAYTKRKQNLNLCQESSESEEQPQIPETFQATADNAVMALPPPPYFIETQSLIIAARRTTYHQDVNENPPSYHSIFNNGAQLEGIKKTIAVGEHESIYTISRSCLLPDILRMLYLSSDLPPSHGEKALTIK</sequence>
<name>A0A1U7S605_ALLSI</name>
<feature type="transmembrane region" description="Helical" evidence="1">
    <location>
        <begin position="110"/>
        <end position="131"/>
    </location>
</feature>
<dbReference type="Pfam" id="PF15471">
    <property type="entry name" value="TMEM171"/>
    <property type="match status" value="1"/>
</dbReference>
<evidence type="ECO:0000313" key="3">
    <source>
        <dbReference type="RefSeq" id="XP_006024969.1"/>
    </source>
</evidence>
<keyword evidence="2" id="KW-1185">Reference proteome</keyword>
<evidence type="ECO:0000313" key="2">
    <source>
        <dbReference type="Proteomes" id="UP000189705"/>
    </source>
</evidence>
<feature type="transmembrane region" description="Helical" evidence="1">
    <location>
        <begin position="159"/>
        <end position="180"/>
    </location>
</feature>
<dbReference type="InParanoid" id="A0A1U7S605"/>
<evidence type="ECO:0000256" key="1">
    <source>
        <dbReference type="SAM" id="Phobius"/>
    </source>
</evidence>
<feature type="transmembrane region" description="Helical" evidence="1">
    <location>
        <begin position="57"/>
        <end position="77"/>
    </location>
</feature>
<dbReference type="eggNOG" id="ENOG502QRR0">
    <property type="taxonomic scope" value="Eukaryota"/>
</dbReference>
<dbReference type="PANTHER" id="PTHR31617:SF0">
    <property type="entry name" value="TRANSMEMBRANE PROTEIN 171"/>
    <property type="match status" value="1"/>
</dbReference>
<dbReference type="AlphaFoldDB" id="A0A1U7S605"/>
<keyword evidence="1" id="KW-0472">Membrane</keyword>
<keyword evidence="1" id="KW-1133">Transmembrane helix</keyword>
<dbReference type="STRING" id="38654.A0A1U7S605"/>
<feature type="transmembrane region" description="Helical" evidence="1">
    <location>
        <begin position="21"/>
        <end position="45"/>
    </location>
</feature>
<dbReference type="InterPro" id="IPR029173">
    <property type="entry name" value="TMEM171"/>
</dbReference>
<dbReference type="OrthoDB" id="9940935at2759"/>
<dbReference type="CTD" id="134285"/>
<dbReference type="Proteomes" id="UP000189705">
    <property type="component" value="Unplaced"/>
</dbReference>
<dbReference type="RefSeq" id="XP_006024969.1">
    <property type="nucleotide sequence ID" value="XM_006024907.3"/>
</dbReference>
<protein>
    <submittedName>
        <fullName evidence="3">Transmembrane protein 171</fullName>
    </submittedName>
</protein>
<reference evidence="3" key="1">
    <citation type="submission" date="2025-08" db="UniProtKB">
        <authorList>
            <consortium name="RefSeq"/>
        </authorList>
    </citation>
    <scope>IDENTIFICATION</scope>
</reference>
<keyword evidence="1 3" id="KW-0812">Transmembrane</keyword>
<accession>A0A1U7S605</accession>
<dbReference type="GeneID" id="102374484"/>